<accession>A0ABS6G422</accession>
<dbReference type="PROSITE" id="PS51918">
    <property type="entry name" value="RADICAL_SAM"/>
    <property type="match status" value="1"/>
</dbReference>
<evidence type="ECO:0000256" key="1">
    <source>
        <dbReference type="ARBA" id="ARBA00001966"/>
    </source>
</evidence>
<dbReference type="SFLD" id="SFLDS00029">
    <property type="entry name" value="Radical_SAM"/>
    <property type="match status" value="1"/>
</dbReference>
<dbReference type="PANTHER" id="PTHR11228:SF7">
    <property type="entry name" value="PQQA PEPTIDE CYCLASE"/>
    <property type="match status" value="1"/>
</dbReference>
<dbReference type="InterPro" id="IPR034391">
    <property type="entry name" value="AdoMet-like_SPASM_containing"/>
</dbReference>
<dbReference type="Pfam" id="PF13186">
    <property type="entry name" value="SPASM"/>
    <property type="match status" value="1"/>
</dbReference>
<proteinExistence type="predicted"/>
<sequence>MNHISWNTTKRCNLYCKHCYRESGPDELVNNELSTEEGKKLLREMYKAGFRIIVFSGGEPLLRDDIFELVKYAKTLNMITLMGSNGTLITKSYAEKLKNSGLNSIAISIDSLDEKKHNEFRGADTAFKRALQGAKNCIDAGIKVQLNCTVTKDNLKEIDSIMNFASDFGAVSSHMLFLVEVGRGKNIGYTSLNKEEYKNAINTIIDKNLDLDIRVKPTCAPQYKVEALLKGIDSPGGRGCIAGTSYCSILPNGDVHICPYAPIKVANVKEEAFDSIWENNEIFKKLRDFKSYKGNCGSCRYINICGGCRARAFNYSGDWLDEDPFCLLKEGRAI</sequence>
<protein>
    <submittedName>
        <fullName evidence="4">Radical SAM protein</fullName>
    </submittedName>
</protein>
<keyword evidence="2" id="KW-0408">Iron</keyword>
<keyword evidence="2" id="KW-0411">Iron-sulfur</keyword>
<dbReference type="Pfam" id="PF04055">
    <property type="entry name" value="Radical_SAM"/>
    <property type="match status" value="1"/>
</dbReference>
<dbReference type="PANTHER" id="PTHR11228">
    <property type="entry name" value="RADICAL SAM DOMAIN PROTEIN"/>
    <property type="match status" value="1"/>
</dbReference>
<dbReference type="SFLD" id="SFLDG01067">
    <property type="entry name" value="SPASM/twitch_domain_containing"/>
    <property type="match status" value="1"/>
</dbReference>
<keyword evidence="5" id="KW-1185">Reference proteome</keyword>
<dbReference type="RefSeq" id="WP_216417810.1">
    <property type="nucleotide sequence ID" value="NZ_JAHLQK010000004.1"/>
</dbReference>
<dbReference type="Proteomes" id="UP000779508">
    <property type="component" value="Unassembled WGS sequence"/>
</dbReference>
<organism evidence="4 5">
    <name type="scientific">Alkaliphilus flagellatus</name>
    <dbReference type="NCBI Taxonomy" id="2841507"/>
    <lineage>
        <taxon>Bacteria</taxon>
        <taxon>Bacillati</taxon>
        <taxon>Bacillota</taxon>
        <taxon>Clostridia</taxon>
        <taxon>Peptostreptococcales</taxon>
        <taxon>Natronincolaceae</taxon>
        <taxon>Alkaliphilus</taxon>
    </lineage>
</organism>
<dbReference type="PIRSF" id="PIRSF037420">
    <property type="entry name" value="PQQ_syn_pqqE"/>
    <property type="match status" value="1"/>
</dbReference>
<gene>
    <name evidence="4" type="ORF">KQI88_12530</name>
</gene>
<evidence type="ECO:0000256" key="2">
    <source>
        <dbReference type="ARBA" id="ARBA00022485"/>
    </source>
</evidence>
<feature type="domain" description="Radical SAM core" evidence="3">
    <location>
        <begin position="1"/>
        <end position="214"/>
    </location>
</feature>
<evidence type="ECO:0000259" key="3">
    <source>
        <dbReference type="PROSITE" id="PS51918"/>
    </source>
</evidence>
<reference evidence="4 5" key="1">
    <citation type="submission" date="2021-06" db="EMBL/GenBank/DDBJ databases">
        <authorList>
            <person name="Sun Q."/>
            <person name="Li D."/>
        </authorList>
    </citation>
    <scope>NUCLEOTIDE SEQUENCE [LARGE SCALE GENOMIC DNA]</scope>
    <source>
        <strain evidence="4 5">MSJ-5</strain>
    </source>
</reference>
<name>A0ABS6G422_9FIRM</name>
<dbReference type="NCBIfam" id="TIGR04085">
    <property type="entry name" value="rSAM_more_4Fe4S"/>
    <property type="match status" value="1"/>
</dbReference>
<dbReference type="CDD" id="cd01335">
    <property type="entry name" value="Radical_SAM"/>
    <property type="match status" value="1"/>
</dbReference>
<keyword evidence="2" id="KW-0004">4Fe-4S</keyword>
<dbReference type="CDD" id="cd21123">
    <property type="entry name" value="SPASM_MftC-like"/>
    <property type="match status" value="1"/>
</dbReference>
<dbReference type="InterPro" id="IPR050377">
    <property type="entry name" value="Radical_SAM_PqqE_MftC-like"/>
</dbReference>
<dbReference type="EMBL" id="JAHLQK010000004">
    <property type="protein sequence ID" value="MBU5677240.1"/>
    <property type="molecule type" value="Genomic_DNA"/>
</dbReference>
<comment type="caution">
    <text evidence="4">The sequence shown here is derived from an EMBL/GenBank/DDBJ whole genome shotgun (WGS) entry which is preliminary data.</text>
</comment>
<evidence type="ECO:0000313" key="4">
    <source>
        <dbReference type="EMBL" id="MBU5677240.1"/>
    </source>
</evidence>
<dbReference type="InterPro" id="IPR006638">
    <property type="entry name" value="Elp3/MiaA/NifB-like_rSAM"/>
</dbReference>
<dbReference type="SFLD" id="SFLDG01386">
    <property type="entry name" value="main_SPASM_domain-containing"/>
    <property type="match status" value="1"/>
</dbReference>
<dbReference type="InterPro" id="IPR023885">
    <property type="entry name" value="4Fe4S-binding_SPASM_dom"/>
</dbReference>
<dbReference type="SFLD" id="SFLDG01387">
    <property type="entry name" value="BtrN-like_SPASM_domain_contain"/>
    <property type="match status" value="1"/>
</dbReference>
<evidence type="ECO:0000313" key="5">
    <source>
        <dbReference type="Proteomes" id="UP000779508"/>
    </source>
</evidence>
<comment type="cofactor">
    <cofactor evidence="1">
        <name>[4Fe-4S] cluster</name>
        <dbReference type="ChEBI" id="CHEBI:49883"/>
    </cofactor>
</comment>
<keyword evidence="2" id="KW-0479">Metal-binding</keyword>
<dbReference type="SMART" id="SM00729">
    <property type="entry name" value="Elp3"/>
    <property type="match status" value="1"/>
</dbReference>
<dbReference type="InterPro" id="IPR017200">
    <property type="entry name" value="PqqE-like"/>
</dbReference>
<dbReference type="InterPro" id="IPR007197">
    <property type="entry name" value="rSAM"/>
</dbReference>